<feature type="binding site" evidence="8">
    <location>
        <position position="176"/>
    </location>
    <ligand>
        <name>ATP</name>
        <dbReference type="ChEBI" id="CHEBI:30616"/>
    </ligand>
</feature>
<feature type="binding site" evidence="8">
    <location>
        <begin position="184"/>
        <end position="187"/>
    </location>
    <ligand>
        <name>ATP</name>
        <dbReference type="ChEBI" id="CHEBI:30616"/>
    </ligand>
</feature>
<dbReference type="Pfam" id="PF02569">
    <property type="entry name" value="Pantoate_ligase"/>
    <property type="match status" value="1"/>
</dbReference>
<dbReference type="EC" id="6.3.2.1" evidence="8"/>
<comment type="subcellular location">
    <subcellularLocation>
        <location evidence="8">Cytoplasm</location>
    </subcellularLocation>
</comment>
<dbReference type="AlphaFoldDB" id="A0A846QM97"/>
<accession>A0A846QM97</accession>
<comment type="function">
    <text evidence="8">Catalyzes the condensation of pantoate with beta-alanine in an ATP-dependent reaction via a pantoyl-adenylate intermediate.</text>
</comment>
<keyword evidence="5 8" id="KW-0547">Nucleotide-binding</keyword>
<dbReference type="PANTHER" id="PTHR21299">
    <property type="entry name" value="CYTIDYLATE KINASE/PANTOATE-BETA-ALANINE LIGASE"/>
    <property type="match status" value="1"/>
</dbReference>
<protein>
    <recommendedName>
        <fullName evidence="8">Pantothenate synthetase</fullName>
        <shortName evidence="8">PS</shortName>
        <ecNumber evidence="8">6.3.2.1</ecNumber>
    </recommendedName>
    <alternativeName>
        <fullName evidence="8">Pantoate--beta-alanine ligase</fullName>
    </alternativeName>
    <alternativeName>
        <fullName evidence="8">Pantoate-activating enzyme</fullName>
    </alternativeName>
</protein>
<evidence type="ECO:0000256" key="2">
    <source>
        <dbReference type="ARBA" id="ARBA00009256"/>
    </source>
</evidence>
<dbReference type="Gene3D" id="3.30.1300.10">
    <property type="entry name" value="Pantoate-beta-alanine ligase, C-terminal domain"/>
    <property type="match status" value="1"/>
</dbReference>
<feature type="binding site" evidence="8">
    <location>
        <begin position="30"/>
        <end position="37"/>
    </location>
    <ligand>
        <name>ATP</name>
        <dbReference type="ChEBI" id="CHEBI:30616"/>
    </ligand>
</feature>
<dbReference type="HAMAP" id="MF_00158">
    <property type="entry name" value="PanC"/>
    <property type="match status" value="1"/>
</dbReference>
<comment type="subunit">
    <text evidence="8">Homodimer.</text>
</comment>
<dbReference type="CDD" id="cd00560">
    <property type="entry name" value="PanC"/>
    <property type="match status" value="1"/>
</dbReference>
<keyword evidence="4 8" id="KW-0566">Pantothenate biosynthesis</keyword>
<evidence type="ECO:0000256" key="8">
    <source>
        <dbReference type="HAMAP-Rule" id="MF_00158"/>
    </source>
</evidence>
<evidence type="ECO:0000313" key="10">
    <source>
        <dbReference type="Proteomes" id="UP000580856"/>
    </source>
</evidence>
<dbReference type="GO" id="GO:0015940">
    <property type="term" value="P:pantothenate biosynthetic process"/>
    <property type="evidence" value="ECO:0007669"/>
    <property type="project" value="UniProtKB-UniRule"/>
</dbReference>
<keyword evidence="8" id="KW-0963">Cytoplasm</keyword>
<gene>
    <name evidence="8" type="primary">panC</name>
    <name evidence="9" type="ORF">GGQ74_001823</name>
</gene>
<dbReference type="NCBIfam" id="TIGR00018">
    <property type="entry name" value="panC"/>
    <property type="match status" value="1"/>
</dbReference>
<dbReference type="InterPro" id="IPR003721">
    <property type="entry name" value="Pantoate_ligase"/>
</dbReference>
<dbReference type="GO" id="GO:0005524">
    <property type="term" value="F:ATP binding"/>
    <property type="evidence" value="ECO:0007669"/>
    <property type="project" value="UniProtKB-KW"/>
</dbReference>
<reference evidence="9 10" key="1">
    <citation type="submission" date="2020-03" db="EMBL/GenBank/DDBJ databases">
        <title>Genomic Encyclopedia of Type Strains, Phase IV (KMG-IV): sequencing the most valuable type-strain genomes for metagenomic binning, comparative biology and taxonomic classification.</title>
        <authorList>
            <person name="Goeker M."/>
        </authorList>
    </citation>
    <scope>NUCLEOTIDE SEQUENCE [LARGE SCALE GENOMIC DNA]</scope>
    <source>
        <strain evidence="9 10">DSM 24233</strain>
    </source>
</reference>
<sequence>MQIITDPREFQNIAMAERAAGRTTALVPTMGYLHDGHKSLITHARANADRVYVSVFVNPTQFGPNEDLAAYPRDLDHDAKLAEAAGADILFAPKPEDIYPEDHATWVEVPSLAKHLCAKSRPIHFRGVATVVSILLHLALPTFAVFGQKDWQQLALLRRMARDMHMPTEIVGCPIVREADGLALSSRNVYMTPEQRACAPHLRKGILHIADLAAKGERNAAALREALTAYYAKHIPMGVIDYIEFVHPENIVPVTRLDEPTLVAIAVSIGKSRLLDNMLIPALA</sequence>
<dbReference type="Proteomes" id="UP000580856">
    <property type="component" value="Unassembled WGS sequence"/>
</dbReference>
<dbReference type="EMBL" id="JAATJA010000002">
    <property type="protein sequence ID" value="NJB68150.1"/>
    <property type="molecule type" value="Genomic_DNA"/>
</dbReference>
<dbReference type="InterPro" id="IPR014729">
    <property type="entry name" value="Rossmann-like_a/b/a_fold"/>
</dbReference>
<evidence type="ECO:0000256" key="6">
    <source>
        <dbReference type="ARBA" id="ARBA00022840"/>
    </source>
</evidence>
<evidence type="ECO:0000256" key="5">
    <source>
        <dbReference type="ARBA" id="ARBA00022741"/>
    </source>
</evidence>
<proteinExistence type="inferred from homology"/>
<comment type="caution">
    <text evidence="9">The sequence shown here is derived from an EMBL/GenBank/DDBJ whole genome shotgun (WGS) entry which is preliminary data.</text>
</comment>
<keyword evidence="3 8" id="KW-0436">Ligase</keyword>
<feature type="binding site" evidence="8">
    <location>
        <position position="153"/>
    </location>
    <ligand>
        <name>(R)-pantoate</name>
        <dbReference type="ChEBI" id="CHEBI:15980"/>
    </ligand>
</feature>
<evidence type="ECO:0000256" key="7">
    <source>
        <dbReference type="ARBA" id="ARBA00048258"/>
    </source>
</evidence>
<dbReference type="Gene3D" id="3.40.50.620">
    <property type="entry name" value="HUPs"/>
    <property type="match status" value="1"/>
</dbReference>
<dbReference type="GO" id="GO:0005829">
    <property type="term" value="C:cytosol"/>
    <property type="evidence" value="ECO:0007669"/>
    <property type="project" value="TreeGrafter"/>
</dbReference>
<feature type="binding site" evidence="8">
    <location>
        <position position="61"/>
    </location>
    <ligand>
        <name>(R)-pantoate</name>
        <dbReference type="ChEBI" id="CHEBI:15980"/>
    </ligand>
</feature>
<evidence type="ECO:0000313" key="9">
    <source>
        <dbReference type="EMBL" id="NJB68150.1"/>
    </source>
</evidence>
<dbReference type="GO" id="GO:0004592">
    <property type="term" value="F:pantoate-beta-alanine ligase activity"/>
    <property type="evidence" value="ECO:0007669"/>
    <property type="project" value="UniProtKB-UniRule"/>
</dbReference>
<comment type="miscellaneous">
    <text evidence="8">The reaction proceeds by a bi uni uni bi ping pong mechanism.</text>
</comment>
<dbReference type="UniPathway" id="UPA00028">
    <property type="reaction ID" value="UER00005"/>
</dbReference>
<dbReference type="RefSeq" id="WP_167941242.1">
    <property type="nucleotide sequence ID" value="NZ_JAATJA010000002.1"/>
</dbReference>
<feature type="active site" description="Proton donor" evidence="8">
    <location>
        <position position="37"/>
    </location>
</feature>
<comment type="pathway">
    <text evidence="1 8">Cofactor biosynthesis; (R)-pantothenate biosynthesis; (R)-pantothenate from (R)-pantoate and beta-alanine: step 1/1.</text>
</comment>
<keyword evidence="6 8" id="KW-0067">ATP-binding</keyword>
<dbReference type="PANTHER" id="PTHR21299:SF1">
    <property type="entry name" value="PANTOATE--BETA-ALANINE LIGASE"/>
    <property type="match status" value="1"/>
</dbReference>
<evidence type="ECO:0000256" key="3">
    <source>
        <dbReference type="ARBA" id="ARBA00022598"/>
    </source>
</evidence>
<feature type="binding site" evidence="8">
    <location>
        <position position="61"/>
    </location>
    <ligand>
        <name>beta-alanine</name>
        <dbReference type="ChEBI" id="CHEBI:57966"/>
    </ligand>
</feature>
<evidence type="ECO:0000256" key="4">
    <source>
        <dbReference type="ARBA" id="ARBA00022655"/>
    </source>
</evidence>
<comment type="catalytic activity">
    <reaction evidence="7 8">
        <text>(R)-pantoate + beta-alanine + ATP = (R)-pantothenate + AMP + diphosphate + H(+)</text>
        <dbReference type="Rhea" id="RHEA:10912"/>
        <dbReference type="ChEBI" id="CHEBI:15378"/>
        <dbReference type="ChEBI" id="CHEBI:15980"/>
        <dbReference type="ChEBI" id="CHEBI:29032"/>
        <dbReference type="ChEBI" id="CHEBI:30616"/>
        <dbReference type="ChEBI" id="CHEBI:33019"/>
        <dbReference type="ChEBI" id="CHEBI:57966"/>
        <dbReference type="ChEBI" id="CHEBI:456215"/>
        <dbReference type="EC" id="6.3.2.1"/>
    </reaction>
</comment>
<name>A0A846QM97_9BACT</name>
<dbReference type="InterPro" id="IPR042176">
    <property type="entry name" value="Pantoate_ligase_C"/>
</dbReference>
<dbReference type="SUPFAM" id="SSF52374">
    <property type="entry name" value="Nucleotidylyl transferase"/>
    <property type="match status" value="1"/>
</dbReference>
<feature type="binding site" evidence="8">
    <location>
        <begin position="147"/>
        <end position="150"/>
    </location>
    <ligand>
        <name>ATP</name>
        <dbReference type="ChEBI" id="CHEBI:30616"/>
    </ligand>
</feature>
<keyword evidence="10" id="KW-1185">Reference proteome</keyword>
<comment type="similarity">
    <text evidence="2 8">Belongs to the pantothenate synthetase family.</text>
</comment>
<evidence type="ECO:0000256" key="1">
    <source>
        <dbReference type="ARBA" id="ARBA00004990"/>
    </source>
</evidence>
<organism evidence="9 10">
    <name type="scientific">Desulfobaculum xiamenense</name>
    <dbReference type="NCBI Taxonomy" id="995050"/>
    <lineage>
        <taxon>Bacteria</taxon>
        <taxon>Pseudomonadati</taxon>
        <taxon>Thermodesulfobacteriota</taxon>
        <taxon>Desulfovibrionia</taxon>
        <taxon>Desulfovibrionales</taxon>
        <taxon>Desulfovibrionaceae</taxon>
        <taxon>Desulfobaculum</taxon>
    </lineage>
</organism>